<dbReference type="MEROPS" id="S45.003"/>
<proteinExistence type="inferred from homology"/>
<evidence type="ECO:0000256" key="4">
    <source>
        <dbReference type="ARBA" id="ARBA00038735"/>
    </source>
</evidence>
<dbReference type="CDD" id="cd03747">
    <property type="entry name" value="Ntn_PGA_like"/>
    <property type="match status" value="1"/>
</dbReference>
<dbReference type="Gene3D" id="2.30.120.10">
    <property type="match status" value="1"/>
</dbReference>
<evidence type="ECO:0000256" key="1">
    <source>
        <dbReference type="ARBA" id="ARBA00006586"/>
    </source>
</evidence>
<dbReference type="PANTHER" id="PTHR34218">
    <property type="entry name" value="PEPTIDASE S45 PENICILLIN AMIDASE"/>
    <property type="match status" value="1"/>
</dbReference>
<dbReference type="InterPro" id="IPR043147">
    <property type="entry name" value="Penicillin_amidase_A-knob"/>
</dbReference>
<dbReference type="Gene3D" id="1.10.1400.10">
    <property type="match status" value="1"/>
</dbReference>
<keyword evidence="7" id="KW-1133">Transmembrane helix</keyword>
<comment type="cofactor">
    <cofactor evidence="6">
        <name>Ca(2+)</name>
        <dbReference type="ChEBI" id="CHEBI:29108"/>
    </cofactor>
    <text evidence="6">Binds 1 Ca(2+) ion per dimer.</text>
</comment>
<dbReference type="SUPFAM" id="SSF56235">
    <property type="entry name" value="N-terminal nucleophile aminohydrolases (Ntn hydrolases)"/>
    <property type="match status" value="1"/>
</dbReference>
<evidence type="ECO:0000256" key="5">
    <source>
        <dbReference type="PIRSR" id="PIRSR001227-1"/>
    </source>
</evidence>
<evidence type="ECO:0000256" key="2">
    <source>
        <dbReference type="ARBA" id="ARBA00022801"/>
    </source>
</evidence>
<keyword evidence="3" id="KW-0865">Zymogen</keyword>
<evidence type="ECO:0000256" key="3">
    <source>
        <dbReference type="ARBA" id="ARBA00023145"/>
    </source>
</evidence>
<dbReference type="GO" id="GO:0016811">
    <property type="term" value="F:hydrolase activity, acting on carbon-nitrogen (but not peptide) bonds, in linear amides"/>
    <property type="evidence" value="ECO:0007669"/>
    <property type="project" value="InterPro"/>
</dbReference>
<gene>
    <name evidence="8" type="ORF">PN36_17630</name>
</gene>
<dbReference type="InterPro" id="IPR014395">
    <property type="entry name" value="Pen/GL7ACA/AHL_acylase"/>
</dbReference>
<feature type="binding site" evidence="6">
    <location>
        <position position="187"/>
    </location>
    <ligand>
        <name>Ca(2+)</name>
        <dbReference type="ChEBI" id="CHEBI:29108"/>
    </ligand>
</feature>
<dbReference type="InterPro" id="IPR002692">
    <property type="entry name" value="S45"/>
</dbReference>
<keyword evidence="6" id="KW-0106">Calcium</keyword>
<comment type="similarity">
    <text evidence="1">Belongs to the peptidase S45 family.</text>
</comment>
<keyword evidence="9" id="KW-1185">Reference proteome</keyword>
<dbReference type="Pfam" id="PF01804">
    <property type="entry name" value="Penicil_amidase"/>
    <property type="match status" value="1"/>
</dbReference>
<evidence type="ECO:0000256" key="6">
    <source>
        <dbReference type="PIRSR" id="PIRSR001227-2"/>
    </source>
</evidence>
<protein>
    <submittedName>
        <fullName evidence="8">Penicillin acylase</fullName>
    </submittedName>
</protein>
<comment type="subunit">
    <text evidence="4">Heterodimer of an alpha subunit and a beta subunit processed from the same precursor.</text>
</comment>
<feature type="binding site" evidence="6">
    <location>
        <position position="323"/>
    </location>
    <ligand>
        <name>Ca(2+)</name>
        <dbReference type="ChEBI" id="CHEBI:29108"/>
    </ligand>
</feature>
<evidence type="ECO:0000313" key="8">
    <source>
        <dbReference type="EMBL" id="KHD06592.1"/>
    </source>
</evidence>
<reference evidence="8 9" key="1">
    <citation type="journal article" date="2016" name="Front. Microbiol.">
        <title>Single-Cell (Meta-)Genomics of a Dimorphic Candidatus Thiomargarita nelsonii Reveals Genomic Plasticity.</title>
        <authorList>
            <person name="Flood B.E."/>
            <person name="Fliss P."/>
            <person name="Jones D.S."/>
            <person name="Dick G.J."/>
            <person name="Jain S."/>
            <person name="Kaster A.K."/>
            <person name="Winkel M."/>
            <person name="Mussmann M."/>
            <person name="Bailey J."/>
        </authorList>
    </citation>
    <scope>NUCLEOTIDE SEQUENCE [LARGE SCALE GENOMIC DNA]</scope>
    <source>
        <strain evidence="8">Hydrate Ridge</strain>
    </source>
</reference>
<accession>A0A0A6PJN5</accession>
<comment type="caution">
    <text evidence="8">The sequence shown here is derived from an EMBL/GenBank/DDBJ whole genome shotgun (WGS) entry which is preliminary data.</text>
</comment>
<name>A0A0A6PJN5_9GAMM</name>
<evidence type="ECO:0000313" key="9">
    <source>
        <dbReference type="Proteomes" id="UP000030428"/>
    </source>
</evidence>
<evidence type="ECO:0000256" key="7">
    <source>
        <dbReference type="SAM" id="Phobius"/>
    </source>
</evidence>
<dbReference type="AlphaFoldDB" id="A0A0A6PJN5"/>
<feature type="active site" description="Nucleophile" evidence="5">
    <location>
        <position position="248"/>
    </location>
</feature>
<dbReference type="PIRSF" id="PIRSF001227">
    <property type="entry name" value="Pen_acylase"/>
    <property type="match status" value="1"/>
</dbReference>
<dbReference type="Gene3D" id="3.60.20.10">
    <property type="entry name" value="Glutamine Phosphoribosylpyrophosphate, subunit 1, domain 1"/>
    <property type="match status" value="1"/>
</dbReference>
<dbReference type="EMBL" id="JSZA02000068">
    <property type="protein sequence ID" value="KHD06592.1"/>
    <property type="molecule type" value="Genomic_DNA"/>
</dbReference>
<dbReference type="GO" id="GO:0046872">
    <property type="term" value="F:metal ion binding"/>
    <property type="evidence" value="ECO:0007669"/>
    <property type="project" value="UniProtKB-KW"/>
</dbReference>
<dbReference type="GO" id="GO:0017000">
    <property type="term" value="P:antibiotic biosynthetic process"/>
    <property type="evidence" value="ECO:0007669"/>
    <property type="project" value="InterPro"/>
</dbReference>
<sequence length="762" mass="85699">MKLNVIGRILVGLLILVLLVGVLGYFYLKQSTLPQTQGHLSLAGLTETVLREPSGVVHIIAKSKKDLFFAQGIVHAQDRLWQMDFQRRVGAGRLSEILGKDVLEEDKFLRTWGFYHAAQAAYASLSPTAKAAIDAYVNGINAYLATKPPLPLEFTLLGYSPEPWKPADVMVWAKMLAFELAINRDTELQRYHLLASGLSYERIAQLMPLYPGKDPPNPPLSKVHEADKKQASALLAMAALFPTSVKASNNWVLGGSRTTSHKPLLANDPHLGLGIPSIWHLMHLEAPDYNVIGATLPGIPWVIIGRNTHIAWGITNLNTDVEDLYVLQENNDGYLYQNEVKPYQIRTEVIKVKGEPPVQMKVRETVYGPVISDVVEISGAAPLALRWTGHQPDDTTLDAYVALNQAQNWTDFKAAMKYYVASGLNFVYADVKGNIGHFAAGRLPIRKSGHSGLYPMPGNGDWDWQGYIPFEELPQYFNPEQDYLFTANHKITPPDYPYPLFLEGDSNPIYRAARIEQMIRSREKHSPADMLTMQLDTVSLLYKSFKPVLKNLTPTEVRGQEWRERLLAWDGNVSPDSQEATVFQAWYLGLSGLSKPETGEEYWYYPRYFLNAMQQGDVACEALKMTCLDYASQVLDQTLARWEIPAWGQLHQAAFTHPVLSYTPLAFLSDRQIPVGGDEFTVNVGGYDPQNFLMDFGPTYRQVIDLADMENSRYIHPMGQSGHLLSSQYDDLLPLWQKGDYLPMKTKDYPVAERLVLEPIIP</sequence>
<dbReference type="Proteomes" id="UP000030428">
    <property type="component" value="Unassembled WGS sequence"/>
</dbReference>
<dbReference type="PANTHER" id="PTHR34218:SF4">
    <property type="entry name" value="ACYL-HOMOSERINE LACTONE ACYLASE QUIP"/>
    <property type="match status" value="1"/>
</dbReference>
<keyword evidence="2" id="KW-0378">Hydrolase</keyword>
<dbReference type="InterPro" id="IPR043146">
    <property type="entry name" value="Penicillin_amidase_N_B-knob"/>
</dbReference>
<keyword evidence="7" id="KW-0812">Transmembrane</keyword>
<dbReference type="InterPro" id="IPR023343">
    <property type="entry name" value="Penicillin_amidase_dom1"/>
</dbReference>
<keyword evidence="6" id="KW-0479">Metal-binding</keyword>
<dbReference type="Gene3D" id="1.10.439.10">
    <property type="entry name" value="Penicillin Amidohydrolase, domain 1"/>
    <property type="match status" value="1"/>
</dbReference>
<feature type="transmembrane region" description="Helical" evidence="7">
    <location>
        <begin position="9"/>
        <end position="28"/>
    </location>
</feature>
<feature type="binding site" evidence="6">
    <location>
        <position position="320"/>
    </location>
    <ligand>
        <name>Ca(2+)</name>
        <dbReference type="ChEBI" id="CHEBI:29108"/>
    </ligand>
</feature>
<dbReference type="InterPro" id="IPR029055">
    <property type="entry name" value="Ntn_hydrolases_N"/>
</dbReference>
<keyword evidence="7" id="KW-0472">Membrane</keyword>
<organism evidence="8 9">
    <name type="scientific">Candidatus Thiomargarita nelsonii</name>
    <dbReference type="NCBI Taxonomy" id="1003181"/>
    <lineage>
        <taxon>Bacteria</taxon>
        <taxon>Pseudomonadati</taxon>
        <taxon>Pseudomonadota</taxon>
        <taxon>Gammaproteobacteria</taxon>
        <taxon>Thiotrichales</taxon>
        <taxon>Thiotrichaceae</taxon>
        <taxon>Thiomargarita</taxon>
    </lineage>
</organism>